<keyword evidence="2" id="KW-1185">Reference proteome</keyword>
<dbReference type="Gene3D" id="3.90.79.10">
    <property type="entry name" value="Nucleoside Triphosphate Pyrophosphohydrolase"/>
    <property type="match status" value="1"/>
</dbReference>
<reference evidence="1 2" key="1">
    <citation type="journal article" date="2014" name="BMC Genomics">
        <title>Comparative genome sequencing reveals chemotype-specific gene clusters in the toxigenic black mold Stachybotrys.</title>
        <authorList>
            <person name="Semeiks J."/>
            <person name="Borek D."/>
            <person name="Otwinowski Z."/>
            <person name="Grishin N.V."/>
        </authorList>
    </citation>
    <scope>NUCLEOTIDE SEQUENCE [LARGE SCALE GENOMIC DNA]</scope>
    <source>
        <strain evidence="2">CBS 109288 / IBT 7711</strain>
    </source>
</reference>
<dbReference type="Proteomes" id="UP000028045">
    <property type="component" value="Unassembled WGS sequence"/>
</dbReference>
<gene>
    <name evidence="1" type="ORF">S7711_11577</name>
</gene>
<accession>A0A084B5Q6</accession>
<name>A0A084B5Q6_STACB</name>
<dbReference type="HOGENOM" id="CLU_1670538_0_0_1"/>
<evidence type="ECO:0000313" key="1">
    <source>
        <dbReference type="EMBL" id="KEY72885.1"/>
    </source>
</evidence>
<dbReference type="AlphaFoldDB" id="A0A084B5Q6"/>
<evidence type="ECO:0000313" key="2">
    <source>
        <dbReference type="Proteomes" id="UP000028045"/>
    </source>
</evidence>
<organism evidence="1 2">
    <name type="scientific">Stachybotrys chartarum (strain CBS 109288 / IBT 7711)</name>
    <name type="common">Toxic black mold</name>
    <name type="synonym">Stilbospora chartarum</name>
    <dbReference type="NCBI Taxonomy" id="1280523"/>
    <lineage>
        <taxon>Eukaryota</taxon>
        <taxon>Fungi</taxon>
        <taxon>Dikarya</taxon>
        <taxon>Ascomycota</taxon>
        <taxon>Pezizomycotina</taxon>
        <taxon>Sordariomycetes</taxon>
        <taxon>Hypocreomycetidae</taxon>
        <taxon>Hypocreales</taxon>
        <taxon>Stachybotryaceae</taxon>
        <taxon>Stachybotrys</taxon>
    </lineage>
</organism>
<protein>
    <submittedName>
        <fullName evidence="1">Uncharacterized protein</fullName>
    </submittedName>
</protein>
<sequence>MGATALKEFMEETGADKDNYTLGSEHIELLNLFVPNWQGELSDLGCSLDETGIHVTRSQKAKKTLGEAMKRLLKPVDCGILVPDNRTTKNAGYSTTVYEAQIDILDSQTAALFLSLTGGSDAAEFRFLPSKAVVMQSTHKQIFAQYLTRSESKNSLRV</sequence>
<dbReference type="EMBL" id="KL647995">
    <property type="protein sequence ID" value="KEY72885.1"/>
    <property type="molecule type" value="Genomic_DNA"/>
</dbReference>
<proteinExistence type="predicted"/>